<proteinExistence type="predicted"/>
<dbReference type="SMART" id="SM00389">
    <property type="entry name" value="HOX"/>
    <property type="match status" value="1"/>
</dbReference>
<keyword evidence="10" id="KW-1185">Reference proteome</keyword>
<dbReference type="Proteomes" id="UP000821866">
    <property type="component" value="Chromosome 6"/>
</dbReference>
<feature type="region of interest" description="Disordered" evidence="7">
    <location>
        <begin position="75"/>
        <end position="126"/>
    </location>
</feature>
<keyword evidence="2 5" id="KW-0238">DNA-binding</keyword>
<keyword evidence="3 5" id="KW-0371">Homeobox</keyword>
<feature type="compositionally biased region" description="Polar residues" evidence="7">
    <location>
        <begin position="96"/>
        <end position="108"/>
    </location>
</feature>
<dbReference type="PRINTS" id="PR00024">
    <property type="entry name" value="HOMEOBOX"/>
</dbReference>
<dbReference type="PROSITE" id="PS00027">
    <property type="entry name" value="HOMEOBOX_1"/>
    <property type="match status" value="1"/>
</dbReference>
<feature type="DNA-binding region" description="Homeobox" evidence="5">
    <location>
        <begin position="17"/>
        <end position="76"/>
    </location>
</feature>
<evidence type="ECO:0000256" key="4">
    <source>
        <dbReference type="ARBA" id="ARBA00023242"/>
    </source>
</evidence>
<evidence type="ECO:0000256" key="1">
    <source>
        <dbReference type="ARBA" id="ARBA00004123"/>
    </source>
</evidence>
<evidence type="ECO:0000256" key="2">
    <source>
        <dbReference type="ARBA" id="ARBA00023125"/>
    </source>
</evidence>
<dbReference type="InterPro" id="IPR020479">
    <property type="entry name" value="HD_metazoa"/>
</dbReference>
<dbReference type="GO" id="GO:0000981">
    <property type="term" value="F:DNA-binding transcription factor activity, RNA polymerase II-specific"/>
    <property type="evidence" value="ECO:0007669"/>
    <property type="project" value="InterPro"/>
</dbReference>
<evidence type="ECO:0000256" key="5">
    <source>
        <dbReference type="PROSITE-ProRule" id="PRU00108"/>
    </source>
</evidence>
<organism evidence="9 10">
    <name type="scientific">Rhipicephalus microplus</name>
    <name type="common">Cattle tick</name>
    <name type="synonym">Boophilus microplus</name>
    <dbReference type="NCBI Taxonomy" id="6941"/>
    <lineage>
        <taxon>Eukaryota</taxon>
        <taxon>Metazoa</taxon>
        <taxon>Ecdysozoa</taxon>
        <taxon>Arthropoda</taxon>
        <taxon>Chelicerata</taxon>
        <taxon>Arachnida</taxon>
        <taxon>Acari</taxon>
        <taxon>Parasitiformes</taxon>
        <taxon>Ixodida</taxon>
        <taxon>Ixodoidea</taxon>
        <taxon>Ixodidae</taxon>
        <taxon>Rhipicephalinae</taxon>
        <taxon>Rhipicephalus</taxon>
        <taxon>Boophilus</taxon>
    </lineage>
</organism>
<dbReference type="InterPro" id="IPR001356">
    <property type="entry name" value="HD"/>
</dbReference>
<dbReference type="VEuPathDB" id="VectorBase:LOC119172862"/>
<reference evidence="9" key="2">
    <citation type="submission" date="2021-09" db="EMBL/GenBank/DDBJ databases">
        <authorList>
            <person name="Jia N."/>
            <person name="Wang J."/>
            <person name="Shi W."/>
            <person name="Du L."/>
            <person name="Sun Y."/>
            <person name="Zhan W."/>
            <person name="Jiang J."/>
            <person name="Wang Q."/>
            <person name="Zhang B."/>
            <person name="Ji P."/>
            <person name="Sakyi L.B."/>
            <person name="Cui X."/>
            <person name="Yuan T."/>
            <person name="Jiang B."/>
            <person name="Yang W."/>
            <person name="Lam T.T.-Y."/>
            <person name="Chang Q."/>
            <person name="Ding S."/>
            <person name="Wang X."/>
            <person name="Zhu J."/>
            <person name="Ruan X."/>
            <person name="Zhao L."/>
            <person name="Wei J."/>
            <person name="Que T."/>
            <person name="Du C."/>
            <person name="Cheng J."/>
            <person name="Dai P."/>
            <person name="Han X."/>
            <person name="Huang E."/>
            <person name="Gao Y."/>
            <person name="Liu J."/>
            <person name="Shao H."/>
            <person name="Ye R."/>
            <person name="Li L."/>
            <person name="Wei W."/>
            <person name="Wang X."/>
            <person name="Wang C."/>
            <person name="Huo Q."/>
            <person name="Li W."/>
            <person name="Guo W."/>
            <person name="Chen H."/>
            <person name="Chen S."/>
            <person name="Zhou L."/>
            <person name="Zhou L."/>
            <person name="Ni X."/>
            <person name="Tian J."/>
            <person name="Zhou Y."/>
            <person name="Sheng Y."/>
            <person name="Liu T."/>
            <person name="Pan Y."/>
            <person name="Xia L."/>
            <person name="Li J."/>
            <person name="Zhao F."/>
            <person name="Cao W."/>
        </authorList>
    </citation>
    <scope>NUCLEOTIDE SEQUENCE</scope>
    <source>
        <strain evidence="9">Rmic-2018</strain>
        <tissue evidence="9">Larvae</tissue>
    </source>
</reference>
<dbReference type="InterPro" id="IPR009057">
    <property type="entry name" value="Homeodomain-like_sf"/>
</dbReference>
<evidence type="ECO:0000313" key="9">
    <source>
        <dbReference type="EMBL" id="KAH8024018.1"/>
    </source>
</evidence>
<evidence type="ECO:0000256" key="6">
    <source>
        <dbReference type="RuleBase" id="RU000682"/>
    </source>
</evidence>
<dbReference type="InterPro" id="IPR017970">
    <property type="entry name" value="Homeobox_CS"/>
</dbReference>
<dbReference type="GO" id="GO:0045944">
    <property type="term" value="P:positive regulation of transcription by RNA polymerase II"/>
    <property type="evidence" value="ECO:0007669"/>
    <property type="project" value="UniProtKB-ARBA"/>
</dbReference>
<dbReference type="PANTHER" id="PTHR45664:SF12">
    <property type="entry name" value="PANCREAS_DUODENUM HOMEOBOX PROTEIN 1"/>
    <property type="match status" value="1"/>
</dbReference>
<gene>
    <name evidence="9" type="ORF">HPB51_020776</name>
</gene>
<dbReference type="PANTHER" id="PTHR45664">
    <property type="entry name" value="PROTEIN ZERKNUELLT 1-RELATED"/>
    <property type="match status" value="1"/>
</dbReference>
<accession>A0A9J6DQ63</accession>
<reference evidence="9" key="1">
    <citation type="journal article" date="2020" name="Cell">
        <title>Large-Scale Comparative Analyses of Tick Genomes Elucidate Their Genetic Diversity and Vector Capacities.</title>
        <authorList>
            <consortium name="Tick Genome and Microbiome Consortium (TIGMIC)"/>
            <person name="Jia N."/>
            <person name="Wang J."/>
            <person name="Shi W."/>
            <person name="Du L."/>
            <person name="Sun Y."/>
            <person name="Zhan W."/>
            <person name="Jiang J.F."/>
            <person name="Wang Q."/>
            <person name="Zhang B."/>
            <person name="Ji P."/>
            <person name="Bell-Sakyi L."/>
            <person name="Cui X.M."/>
            <person name="Yuan T.T."/>
            <person name="Jiang B.G."/>
            <person name="Yang W.F."/>
            <person name="Lam T.T."/>
            <person name="Chang Q.C."/>
            <person name="Ding S.J."/>
            <person name="Wang X.J."/>
            <person name="Zhu J.G."/>
            <person name="Ruan X.D."/>
            <person name="Zhao L."/>
            <person name="Wei J.T."/>
            <person name="Ye R.Z."/>
            <person name="Que T.C."/>
            <person name="Du C.H."/>
            <person name="Zhou Y.H."/>
            <person name="Cheng J.X."/>
            <person name="Dai P.F."/>
            <person name="Guo W.B."/>
            <person name="Han X.H."/>
            <person name="Huang E.J."/>
            <person name="Li L.F."/>
            <person name="Wei W."/>
            <person name="Gao Y.C."/>
            <person name="Liu J.Z."/>
            <person name="Shao H.Z."/>
            <person name="Wang X."/>
            <person name="Wang C.C."/>
            <person name="Yang T.C."/>
            <person name="Huo Q.B."/>
            <person name="Li W."/>
            <person name="Chen H.Y."/>
            <person name="Chen S.E."/>
            <person name="Zhou L.G."/>
            <person name="Ni X.B."/>
            <person name="Tian J.H."/>
            <person name="Sheng Y."/>
            <person name="Liu T."/>
            <person name="Pan Y.S."/>
            <person name="Xia L.Y."/>
            <person name="Li J."/>
            <person name="Zhao F."/>
            <person name="Cao W.C."/>
        </authorList>
    </citation>
    <scope>NUCLEOTIDE SEQUENCE</scope>
    <source>
        <strain evidence="9">Rmic-2018</strain>
    </source>
</reference>
<name>A0A9J6DQ63_RHIMP</name>
<protein>
    <recommendedName>
        <fullName evidence="8">Homeobox domain-containing protein</fullName>
    </recommendedName>
</protein>
<evidence type="ECO:0000256" key="7">
    <source>
        <dbReference type="SAM" id="MobiDB-lite"/>
    </source>
</evidence>
<feature type="compositionally biased region" description="Polar residues" evidence="7">
    <location>
        <begin position="115"/>
        <end position="126"/>
    </location>
</feature>
<dbReference type="PROSITE" id="PS50071">
    <property type="entry name" value="HOMEOBOX_2"/>
    <property type="match status" value="1"/>
</dbReference>
<sequence length="244" mass="26942">MVAAGDTAQGGNKSEGFKRPRTVYTREQLFHMEVEFRYNKYLCSTRRAQLANALNLSQQQVKVWFQNRRMKLKKESRRSCAASSPEQSTDDESQKSGDSGSPQGTLGSPQGIPESPQSTWECPINSTLQTDSGSMELEQVELVLYRFTVRCSGVLGDGKTTVKSTVAAVTSHQVTRRAKPGWSEFGSLQAQTLPTRVPLSVTQMLSTGRLAVVDGVDCTLKTSSIKSQRDDWRATAPCWTREAP</sequence>
<comment type="caution">
    <text evidence="9">The sequence shown here is derived from an EMBL/GenBank/DDBJ whole genome shotgun (WGS) entry which is preliminary data.</text>
</comment>
<dbReference type="GO" id="GO:0005634">
    <property type="term" value="C:nucleus"/>
    <property type="evidence" value="ECO:0007669"/>
    <property type="project" value="UniProtKB-SubCell"/>
</dbReference>
<dbReference type="EMBL" id="JABSTU010000008">
    <property type="protein sequence ID" value="KAH8024018.1"/>
    <property type="molecule type" value="Genomic_DNA"/>
</dbReference>
<evidence type="ECO:0000313" key="10">
    <source>
        <dbReference type="Proteomes" id="UP000821866"/>
    </source>
</evidence>
<dbReference type="Pfam" id="PF00046">
    <property type="entry name" value="Homeodomain"/>
    <property type="match status" value="1"/>
</dbReference>
<dbReference type="AlphaFoldDB" id="A0A9J6DQ63"/>
<feature type="domain" description="Homeobox" evidence="8">
    <location>
        <begin position="15"/>
        <end position="75"/>
    </location>
</feature>
<comment type="subcellular location">
    <subcellularLocation>
        <location evidence="1 5 6">Nucleus</location>
    </subcellularLocation>
</comment>
<dbReference type="CDD" id="cd00086">
    <property type="entry name" value="homeodomain"/>
    <property type="match status" value="1"/>
</dbReference>
<dbReference type="SUPFAM" id="SSF46689">
    <property type="entry name" value="Homeodomain-like"/>
    <property type="match status" value="1"/>
</dbReference>
<dbReference type="Gene3D" id="1.10.10.60">
    <property type="entry name" value="Homeodomain-like"/>
    <property type="match status" value="1"/>
</dbReference>
<keyword evidence="4 5" id="KW-0539">Nucleus</keyword>
<evidence type="ECO:0000259" key="8">
    <source>
        <dbReference type="PROSITE" id="PS50071"/>
    </source>
</evidence>
<evidence type="ECO:0000256" key="3">
    <source>
        <dbReference type="ARBA" id="ARBA00023155"/>
    </source>
</evidence>
<dbReference type="GO" id="GO:0000978">
    <property type="term" value="F:RNA polymerase II cis-regulatory region sequence-specific DNA binding"/>
    <property type="evidence" value="ECO:0007669"/>
    <property type="project" value="TreeGrafter"/>
</dbReference>